<organism evidence="1 2">
    <name type="scientific">Nocardia panacis</name>
    <dbReference type="NCBI Taxonomy" id="2340916"/>
    <lineage>
        <taxon>Bacteria</taxon>
        <taxon>Bacillati</taxon>
        <taxon>Actinomycetota</taxon>
        <taxon>Actinomycetes</taxon>
        <taxon>Mycobacteriales</taxon>
        <taxon>Nocardiaceae</taxon>
        <taxon>Nocardia</taxon>
    </lineage>
</organism>
<dbReference type="EMBL" id="QZFU01000015">
    <property type="protein sequence ID" value="RJO77629.1"/>
    <property type="molecule type" value="Genomic_DNA"/>
</dbReference>
<gene>
    <name evidence="1" type="ORF">D5S18_07800</name>
</gene>
<dbReference type="Proteomes" id="UP000266677">
    <property type="component" value="Unassembled WGS sequence"/>
</dbReference>
<dbReference type="OrthoDB" id="4555600at2"/>
<keyword evidence="2" id="KW-1185">Reference proteome</keyword>
<accession>A0A3A4KF91</accession>
<name>A0A3A4KF91_9NOCA</name>
<comment type="caution">
    <text evidence="1">The sequence shown here is derived from an EMBL/GenBank/DDBJ whole genome shotgun (WGS) entry which is preliminary data.</text>
</comment>
<dbReference type="RefSeq" id="WP_120039154.1">
    <property type="nucleotide sequence ID" value="NZ_QZFU01000015.1"/>
</dbReference>
<dbReference type="AlphaFoldDB" id="A0A3A4KF91"/>
<protein>
    <submittedName>
        <fullName evidence="1">Uncharacterized protein</fullName>
    </submittedName>
</protein>
<evidence type="ECO:0000313" key="1">
    <source>
        <dbReference type="EMBL" id="RJO77629.1"/>
    </source>
</evidence>
<evidence type="ECO:0000313" key="2">
    <source>
        <dbReference type="Proteomes" id="UP000266677"/>
    </source>
</evidence>
<reference evidence="1 2" key="1">
    <citation type="submission" date="2018-09" db="EMBL/GenBank/DDBJ databases">
        <title>YIM PH21274 draft genome.</title>
        <authorList>
            <person name="Miao C."/>
        </authorList>
    </citation>
    <scope>NUCLEOTIDE SEQUENCE [LARGE SCALE GENOMIC DNA]</scope>
    <source>
        <strain evidence="1 2">YIM PH 21724</strain>
    </source>
</reference>
<proteinExistence type="predicted"/>
<sequence length="101" mass="11550">MDDTDPFSDLEPGKKQRLFELGAAEFRGETAEAGWKMYQEFETPMGVRRYTNVRTLEDGRVQAHEYRASGNDPQTIFDLEMGPVTYSTTGIIHELEWVTAD</sequence>